<dbReference type="GO" id="GO:0005829">
    <property type="term" value="C:cytosol"/>
    <property type="evidence" value="ECO:0007669"/>
    <property type="project" value="UniProtKB-SubCell"/>
</dbReference>
<dbReference type="GO" id="GO:0005802">
    <property type="term" value="C:trans-Golgi network"/>
    <property type="evidence" value="ECO:0007669"/>
    <property type="project" value="TreeGrafter"/>
</dbReference>
<reference evidence="4 5" key="1">
    <citation type="submission" date="2020-06" db="EMBL/GenBank/DDBJ databases">
        <title>WGS assembly of Ceratodon purpureus strain R40.</title>
        <authorList>
            <person name="Carey S.B."/>
            <person name="Jenkins J."/>
            <person name="Shu S."/>
            <person name="Lovell J.T."/>
            <person name="Sreedasyam A."/>
            <person name="Maumus F."/>
            <person name="Tiley G.P."/>
            <person name="Fernandez-Pozo N."/>
            <person name="Barry K."/>
            <person name="Chen C."/>
            <person name="Wang M."/>
            <person name="Lipzen A."/>
            <person name="Daum C."/>
            <person name="Saski C.A."/>
            <person name="Payton A.C."/>
            <person name="Mcbreen J.C."/>
            <person name="Conrad R.E."/>
            <person name="Kollar L.M."/>
            <person name="Olsson S."/>
            <person name="Huttunen S."/>
            <person name="Landis J.B."/>
            <person name="Wickett N.J."/>
            <person name="Johnson M.G."/>
            <person name="Rensing S.A."/>
            <person name="Grimwood J."/>
            <person name="Schmutz J."/>
            <person name="Mcdaniel S.F."/>
        </authorList>
    </citation>
    <scope>NUCLEOTIDE SEQUENCE [LARGE SCALE GENOMIC DNA]</scope>
    <source>
        <strain evidence="4 5">R40</strain>
    </source>
</reference>
<name>A0A8T0H931_CERPU</name>
<comment type="caution">
    <text evidence="4">The sequence shown here is derived from an EMBL/GenBank/DDBJ whole genome shotgun (WGS) entry which is preliminary data.</text>
</comment>
<dbReference type="EMBL" id="CM026427">
    <property type="protein sequence ID" value="KAG0568436.1"/>
    <property type="molecule type" value="Genomic_DNA"/>
</dbReference>
<dbReference type="SUPFAM" id="SSF48425">
    <property type="entry name" value="Sec7 domain"/>
    <property type="match status" value="1"/>
</dbReference>
<dbReference type="InterPro" id="IPR035999">
    <property type="entry name" value="Sec7_dom_sf"/>
</dbReference>
<protein>
    <recommendedName>
        <fullName evidence="3">SEC7 domain-containing protein</fullName>
    </recommendedName>
</protein>
<dbReference type="PANTHER" id="PTHR10663">
    <property type="entry name" value="GUANYL-NUCLEOTIDE EXCHANGE FACTOR"/>
    <property type="match status" value="1"/>
</dbReference>
<dbReference type="AlphaFoldDB" id="A0A8T0H931"/>
<dbReference type="InterPro" id="IPR023394">
    <property type="entry name" value="Sec7_C_sf"/>
</dbReference>
<evidence type="ECO:0000313" key="4">
    <source>
        <dbReference type="EMBL" id="KAG0568436.1"/>
    </source>
</evidence>
<evidence type="ECO:0000259" key="3">
    <source>
        <dbReference type="PROSITE" id="PS50190"/>
    </source>
</evidence>
<dbReference type="Gene3D" id="1.10.1000.11">
    <property type="entry name" value="Arf Nucleotide-binding Site Opener,domain 2"/>
    <property type="match status" value="1"/>
</dbReference>
<dbReference type="GO" id="GO:0005085">
    <property type="term" value="F:guanyl-nucleotide exchange factor activity"/>
    <property type="evidence" value="ECO:0007669"/>
    <property type="project" value="InterPro"/>
</dbReference>
<comment type="subcellular location">
    <subcellularLocation>
        <location evidence="2">Cytoplasm</location>
        <location evidence="2">Cytosol</location>
    </subcellularLocation>
    <subcellularLocation>
        <location evidence="1">Membrane</location>
        <topology evidence="1">Peripheral membrane protein</topology>
        <orientation evidence="1">Cytoplasmic side</orientation>
    </subcellularLocation>
</comment>
<sequence>MNCIIQKFAKRYCEDNPNVFKNENNACLLTYDVIRLNANLHNSKNWKKMTKFEFLNKLSFQTMEENIPREQLEEIYDSILLEEIKLKGDDSKIPNDSFLDKLRSWWISKKWCFNVV</sequence>
<dbReference type="GO" id="GO:0016020">
    <property type="term" value="C:membrane"/>
    <property type="evidence" value="ECO:0007669"/>
    <property type="project" value="UniProtKB-SubCell"/>
</dbReference>
<accession>A0A8T0H931</accession>
<dbReference type="InterPro" id="IPR000904">
    <property type="entry name" value="Sec7_dom"/>
</dbReference>
<feature type="domain" description="SEC7" evidence="3">
    <location>
        <begin position="1"/>
        <end position="82"/>
    </location>
</feature>
<evidence type="ECO:0000256" key="2">
    <source>
        <dbReference type="ARBA" id="ARBA00004514"/>
    </source>
</evidence>
<keyword evidence="5" id="KW-1185">Reference proteome</keyword>
<dbReference type="Pfam" id="PF01369">
    <property type="entry name" value="Sec7"/>
    <property type="match status" value="1"/>
</dbReference>
<dbReference type="PANTHER" id="PTHR10663:SF312">
    <property type="entry name" value="BREFELDIN A-INHIBITED GUANINE NUCLEOTIDE-EXCHANGE PROTEIN 5"/>
    <property type="match status" value="1"/>
</dbReference>
<dbReference type="Proteomes" id="UP000822688">
    <property type="component" value="Chromosome 6"/>
</dbReference>
<evidence type="ECO:0000256" key="1">
    <source>
        <dbReference type="ARBA" id="ARBA00004287"/>
    </source>
</evidence>
<dbReference type="GO" id="GO:0032012">
    <property type="term" value="P:regulation of ARF protein signal transduction"/>
    <property type="evidence" value="ECO:0007669"/>
    <property type="project" value="InterPro"/>
</dbReference>
<dbReference type="PROSITE" id="PS50190">
    <property type="entry name" value="SEC7"/>
    <property type="match status" value="1"/>
</dbReference>
<gene>
    <name evidence="4" type="ORF">KC19_6G019600</name>
</gene>
<proteinExistence type="predicted"/>
<organism evidence="4 5">
    <name type="scientific">Ceratodon purpureus</name>
    <name type="common">Fire moss</name>
    <name type="synonym">Dicranum purpureum</name>
    <dbReference type="NCBI Taxonomy" id="3225"/>
    <lineage>
        <taxon>Eukaryota</taxon>
        <taxon>Viridiplantae</taxon>
        <taxon>Streptophyta</taxon>
        <taxon>Embryophyta</taxon>
        <taxon>Bryophyta</taxon>
        <taxon>Bryophytina</taxon>
        <taxon>Bryopsida</taxon>
        <taxon>Dicranidae</taxon>
        <taxon>Pseudoditrichales</taxon>
        <taxon>Ditrichaceae</taxon>
        <taxon>Ceratodon</taxon>
    </lineage>
</organism>
<evidence type="ECO:0000313" key="5">
    <source>
        <dbReference type="Proteomes" id="UP000822688"/>
    </source>
</evidence>